<reference evidence="2" key="1">
    <citation type="submission" date="2009-07" db="EMBL/GenBank/DDBJ databases">
        <title>Complete sequence of Methylotenera mobilis JLW8.</title>
        <authorList>
            <consortium name="US DOE Joint Genome Institute"/>
            <person name="Lucas S."/>
            <person name="Copeland A."/>
            <person name="Lapidus A."/>
            <person name="Glavina del Rio T."/>
            <person name="Tice H."/>
            <person name="Bruce D."/>
            <person name="Goodwin L."/>
            <person name="Pitluck S."/>
            <person name="LaButti K.M."/>
            <person name="Clum A."/>
            <person name="Larimer F."/>
            <person name="Land M."/>
            <person name="Hauser L."/>
            <person name="Kyrpides N."/>
            <person name="Mikhailova N."/>
            <person name="Kayluzhnaya M."/>
            <person name="Chistoserdova L."/>
        </authorList>
    </citation>
    <scope>NUCLEOTIDE SEQUENCE [LARGE SCALE GENOMIC DNA]</scope>
    <source>
        <strain evidence="2">JLW8 / ATCC BAA-1282 / DSM 17540</strain>
    </source>
</reference>
<dbReference type="KEGG" id="mmb:Mmol_1275"/>
<dbReference type="OrthoDB" id="6973527at2"/>
<name>C6WW82_METML</name>
<dbReference type="RefSeq" id="WP_015832216.1">
    <property type="nucleotide sequence ID" value="NC_012968.1"/>
</dbReference>
<keyword evidence="2" id="KW-1185">Reference proteome</keyword>
<reference evidence="1 2" key="2">
    <citation type="journal article" date="2011" name="J. Bacteriol.">
        <title>Genomes of three methylotrophs from a single niche uncover genetic and metabolic divergence of Methylophilaceae.</title>
        <authorList>
            <person name="Lapidus A."/>
            <person name="Clum A."/>
            <person name="Labutti K."/>
            <person name="Kaluzhnaya M.G."/>
            <person name="Lim S."/>
            <person name="Beck D.A."/>
            <person name="Glavina Del Rio T."/>
            <person name="Nolan M."/>
            <person name="Mavromatis K."/>
            <person name="Huntemann M."/>
            <person name="Lucas S."/>
            <person name="Lidstrom M.E."/>
            <person name="Ivanova N."/>
            <person name="Chistoserdova L."/>
        </authorList>
    </citation>
    <scope>NUCLEOTIDE SEQUENCE [LARGE SCALE GENOMIC DNA]</scope>
    <source>
        <strain evidence="2">JLW8 / ATCC BAA-1282 / DSM 17540</strain>
    </source>
</reference>
<dbReference type="HOGENOM" id="CLU_1502030_0_0_4"/>
<proteinExistence type="predicted"/>
<dbReference type="AlphaFoldDB" id="C6WW82"/>
<sequence length="201" mass="23237">MDQVRILQQGHFDGFCLLYAIMNSFKSITESNASAEYFSYKYSTEWKNIISITPSIHEFANGNGSNFVNVNIKTELPLLDTFINTSFSILTKKNEKQKISAVRISRSEISSLDFKSSAVIFCTKEKAKTEHTEGLDHWLCIVGKKNNKYLLACSYTSHCINPCQYNEKLDRKTSRIYNNTINEEELNQIYKNAIYKIEFNY</sequence>
<protein>
    <submittedName>
        <fullName evidence="1">Uncharacterized protein</fullName>
    </submittedName>
</protein>
<evidence type="ECO:0000313" key="2">
    <source>
        <dbReference type="Proteomes" id="UP000002742"/>
    </source>
</evidence>
<dbReference type="EMBL" id="CP001672">
    <property type="protein sequence ID" value="ACT48181.1"/>
    <property type="molecule type" value="Genomic_DNA"/>
</dbReference>
<evidence type="ECO:0000313" key="1">
    <source>
        <dbReference type="EMBL" id="ACT48181.1"/>
    </source>
</evidence>
<organism evidence="1 2">
    <name type="scientific">Methylotenera mobilis (strain JLW8 / ATCC BAA-1282 / DSM 17540)</name>
    <dbReference type="NCBI Taxonomy" id="583345"/>
    <lineage>
        <taxon>Bacteria</taxon>
        <taxon>Pseudomonadati</taxon>
        <taxon>Pseudomonadota</taxon>
        <taxon>Betaproteobacteria</taxon>
        <taxon>Nitrosomonadales</taxon>
        <taxon>Methylophilaceae</taxon>
        <taxon>Methylotenera</taxon>
    </lineage>
</organism>
<accession>C6WW82</accession>
<gene>
    <name evidence="1" type="ordered locus">Mmol_1275</name>
</gene>
<dbReference type="Proteomes" id="UP000002742">
    <property type="component" value="Chromosome"/>
</dbReference>